<dbReference type="PANTHER" id="PTHR11304:SF4">
    <property type="entry name" value="EPHRIN-A2"/>
    <property type="match status" value="1"/>
</dbReference>
<gene>
    <name evidence="10" type="ORF">JZ751_014356</name>
</gene>
<dbReference type="PRINTS" id="PR01347">
    <property type="entry name" value="EPHRIN"/>
</dbReference>
<keyword evidence="3 7" id="KW-0472">Membrane</keyword>
<dbReference type="GO" id="GO:0048013">
    <property type="term" value="P:ephrin receptor signaling pathway"/>
    <property type="evidence" value="ECO:0007669"/>
    <property type="project" value="TreeGrafter"/>
</dbReference>
<comment type="subcellular location">
    <subcellularLocation>
        <location evidence="1">Membrane</location>
    </subcellularLocation>
</comment>
<dbReference type="AlphaFoldDB" id="A0A8T2NSN5"/>
<keyword evidence="11" id="KW-1185">Reference proteome</keyword>
<evidence type="ECO:0000256" key="6">
    <source>
        <dbReference type="PROSITE-ProRule" id="PRU00884"/>
    </source>
</evidence>
<dbReference type="Proteomes" id="UP000824540">
    <property type="component" value="Unassembled WGS sequence"/>
</dbReference>
<name>A0A8T2NSN5_9TELE</name>
<evidence type="ECO:0000259" key="9">
    <source>
        <dbReference type="PROSITE" id="PS51551"/>
    </source>
</evidence>
<accession>A0A8T2NSN5</accession>
<dbReference type="InterPro" id="IPR008972">
    <property type="entry name" value="Cupredoxin"/>
</dbReference>
<evidence type="ECO:0000313" key="10">
    <source>
        <dbReference type="EMBL" id="KAG9343375.1"/>
    </source>
</evidence>
<comment type="caution">
    <text evidence="6">Lacks conserved residue(s) required for the propagation of feature annotation.</text>
</comment>
<evidence type="ECO:0000313" key="11">
    <source>
        <dbReference type="Proteomes" id="UP000824540"/>
    </source>
</evidence>
<dbReference type="GO" id="GO:0007411">
    <property type="term" value="P:axon guidance"/>
    <property type="evidence" value="ECO:0007669"/>
    <property type="project" value="TreeGrafter"/>
</dbReference>
<dbReference type="GO" id="GO:0030316">
    <property type="term" value="P:osteoclast differentiation"/>
    <property type="evidence" value="ECO:0007669"/>
    <property type="project" value="TreeGrafter"/>
</dbReference>
<reference evidence="10" key="1">
    <citation type="thesis" date="2021" institute="BYU ScholarsArchive" country="Provo, UT, USA">
        <title>Applications of and Algorithms for Genome Assembly and Genomic Analyses with an Emphasis on Marine Teleosts.</title>
        <authorList>
            <person name="Pickett B.D."/>
        </authorList>
    </citation>
    <scope>NUCLEOTIDE SEQUENCE</scope>
    <source>
        <strain evidence="10">HI-2016</strain>
    </source>
</reference>
<dbReference type="EMBL" id="JAFBMS010000024">
    <property type="protein sequence ID" value="KAG9343375.1"/>
    <property type="molecule type" value="Genomic_DNA"/>
</dbReference>
<keyword evidence="5" id="KW-0325">Glycoprotein</keyword>
<protein>
    <recommendedName>
        <fullName evidence="9">Ephrin RBD domain-containing protein</fullName>
    </recommendedName>
</protein>
<keyword evidence="4" id="KW-1015">Disulfide bond</keyword>
<evidence type="ECO:0000256" key="2">
    <source>
        <dbReference type="ARBA" id="ARBA00022729"/>
    </source>
</evidence>
<dbReference type="InterPro" id="IPR031328">
    <property type="entry name" value="Ephrin"/>
</dbReference>
<evidence type="ECO:0000256" key="7">
    <source>
        <dbReference type="RuleBase" id="RU004375"/>
    </source>
</evidence>
<dbReference type="Gene3D" id="2.60.40.420">
    <property type="entry name" value="Cupredoxins - blue copper proteins"/>
    <property type="match status" value="1"/>
</dbReference>
<sequence length="153" mass="17312">MEGEKGRERGRDSGPEQAQRACLRSRDGIRHTCPVWAAPPGSALELHRPLGRETEPALNREDTQAPGFRRGDYLVALSINDYLDIYCPYYQTALAYERMERYILFMVSYEGYRNYESGYNSPEPFLTDDSSDCNVALPCLVMATALMLTLSLS</sequence>
<keyword evidence="2" id="KW-0732">Signal</keyword>
<evidence type="ECO:0000256" key="5">
    <source>
        <dbReference type="ARBA" id="ARBA00023180"/>
    </source>
</evidence>
<evidence type="ECO:0000256" key="1">
    <source>
        <dbReference type="ARBA" id="ARBA00004370"/>
    </source>
</evidence>
<dbReference type="Pfam" id="PF00812">
    <property type="entry name" value="Ephrin"/>
    <property type="match status" value="1"/>
</dbReference>
<dbReference type="InterPro" id="IPR001799">
    <property type="entry name" value="Ephrin_RBD"/>
</dbReference>
<dbReference type="PROSITE" id="PS51551">
    <property type="entry name" value="EPHRIN_RBD_2"/>
    <property type="match status" value="1"/>
</dbReference>
<evidence type="ECO:0000256" key="3">
    <source>
        <dbReference type="ARBA" id="ARBA00023136"/>
    </source>
</evidence>
<feature type="compositionally biased region" description="Basic and acidic residues" evidence="8">
    <location>
        <begin position="1"/>
        <end position="14"/>
    </location>
</feature>
<organism evidence="10 11">
    <name type="scientific">Albula glossodonta</name>
    <name type="common">roundjaw bonefish</name>
    <dbReference type="NCBI Taxonomy" id="121402"/>
    <lineage>
        <taxon>Eukaryota</taxon>
        <taxon>Metazoa</taxon>
        <taxon>Chordata</taxon>
        <taxon>Craniata</taxon>
        <taxon>Vertebrata</taxon>
        <taxon>Euteleostomi</taxon>
        <taxon>Actinopterygii</taxon>
        <taxon>Neopterygii</taxon>
        <taxon>Teleostei</taxon>
        <taxon>Albuliformes</taxon>
        <taxon>Albulidae</taxon>
        <taxon>Albula</taxon>
    </lineage>
</organism>
<evidence type="ECO:0000256" key="8">
    <source>
        <dbReference type="SAM" id="MobiDB-lite"/>
    </source>
</evidence>
<feature type="domain" description="Ephrin RBD" evidence="9">
    <location>
        <begin position="53"/>
        <end position="153"/>
    </location>
</feature>
<comment type="caution">
    <text evidence="10">The sequence shown here is derived from an EMBL/GenBank/DDBJ whole genome shotgun (WGS) entry which is preliminary data.</text>
</comment>
<dbReference type="PANTHER" id="PTHR11304">
    <property type="entry name" value="EPHRIN"/>
    <property type="match status" value="1"/>
</dbReference>
<evidence type="ECO:0000256" key="4">
    <source>
        <dbReference type="ARBA" id="ARBA00023157"/>
    </source>
</evidence>
<dbReference type="GO" id="GO:0046875">
    <property type="term" value="F:ephrin receptor binding"/>
    <property type="evidence" value="ECO:0007669"/>
    <property type="project" value="TreeGrafter"/>
</dbReference>
<dbReference type="SUPFAM" id="SSF49503">
    <property type="entry name" value="Cupredoxins"/>
    <property type="match status" value="1"/>
</dbReference>
<proteinExistence type="inferred from homology"/>
<feature type="region of interest" description="Disordered" evidence="8">
    <location>
        <begin position="1"/>
        <end position="22"/>
    </location>
</feature>
<comment type="similarity">
    <text evidence="6 7">Belongs to the ephrin family.</text>
</comment>
<dbReference type="GO" id="GO:0005886">
    <property type="term" value="C:plasma membrane"/>
    <property type="evidence" value="ECO:0007669"/>
    <property type="project" value="TreeGrafter"/>
</dbReference>